<keyword evidence="4" id="KW-1185">Reference proteome</keyword>
<proteinExistence type="predicted"/>
<evidence type="ECO:0000313" key="4">
    <source>
        <dbReference type="Proteomes" id="UP000095283"/>
    </source>
</evidence>
<dbReference type="InterPro" id="IPR013087">
    <property type="entry name" value="Znf_C2H2_type"/>
</dbReference>
<keyword evidence="1" id="KW-0862">Zinc</keyword>
<feature type="region of interest" description="Disordered" evidence="2">
    <location>
        <begin position="16"/>
        <end position="36"/>
    </location>
</feature>
<feature type="compositionally biased region" description="Polar residues" evidence="2">
    <location>
        <begin position="962"/>
        <end position="973"/>
    </location>
</feature>
<dbReference type="SMART" id="SM00355">
    <property type="entry name" value="ZnF_C2H2"/>
    <property type="match status" value="2"/>
</dbReference>
<dbReference type="PROSITE" id="PS00028">
    <property type="entry name" value="ZINC_FINGER_C2H2_1"/>
    <property type="match status" value="1"/>
</dbReference>
<accession>A0A1I7XTX7</accession>
<keyword evidence="1" id="KW-0479">Metal-binding</keyword>
<feature type="compositionally biased region" description="Polar residues" evidence="2">
    <location>
        <begin position="518"/>
        <end position="546"/>
    </location>
</feature>
<keyword evidence="1" id="KW-0863">Zinc-finger</keyword>
<protein>
    <submittedName>
        <fullName evidence="5">C2H2-type domain-containing protein</fullName>
    </submittedName>
</protein>
<dbReference type="PROSITE" id="PS50157">
    <property type="entry name" value="ZINC_FINGER_C2H2_2"/>
    <property type="match status" value="1"/>
</dbReference>
<feature type="region of interest" description="Disordered" evidence="2">
    <location>
        <begin position="518"/>
        <end position="548"/>
    </location>
</feature>
<feature type="domain" description="C2H2-type" evidence="3">
    <location>
        <begin position="804"/>
        <end position="832"/>
    </location>
</feature>
<organism evidence="4 5">
    <name type="scientific">Heterorhabditis bacteriophora</name>
    <name type="common">Entomopathogenic nematode worm</name>
    <dbReference type="NCBI Taxonomy" id="37862"/>
    <lineage>
        <taxon>Eukaryota</taxon>
        <taxon>Metazoa</taxon>
        <taxon>Ecdysozoa</taxon>
        <taxon>Nematoda</taxon>
        <taxon>Chromadorea</taxon>
        <taxon>Rhabditida</taxon>
        <taxon>Rhabditina</taxon>
        <taxon>Rhabditomorpha</taxon>
        <taxon>Strongyloidea</taxon>
        <taxon>Heterorhabditidae</taxon>
        <taxon>Heterorhabditis</taxon>
    </lineage>
</organism>
<dbReference type="Proteomes" id="UP000095283">
    <property type="component" value="Unplaced"/>
</dbReference>
<dbReference type="AlphaFoldDB" id="A0A1I7XTX7"/>
<evidence type="ECO:0000313" key="5">
    <source>
        <dbReference type="WBParaSite" id="Hba_20797"/>
    </source>
</evidence>
<evidence type="ECO:0000256" key="1">
    <source>
        <dbReference type="PROSITE-ProRule" id="PRU00042"/>
    </source>
</evidence>
<dbReference type="GO" id="GO:0008270">
    <property type="term" value="F:zinc ion binding"/>
    <property type="evidence" value="ECO:0007669"/>
    <property type="project" value="UniProtKB-KW"/>
</dbReference>
<feature type="region of interest" description="Disordered" evidence="2">
    <location>
        <begin position="962"/>
        <end position="989"/>
    </location>
</feature>
<name>A0A1I7XTX7_HETBA</name>
<evidence type="ECO:0000256" key="2">
    <source>
        <dbReference type="SAM" id="MobiDB-lite"/>
    </source>
</evidence>
<dbReference type="WBParaSite" id="Hba_20797">
    <property type="protein sequence ID" value="Hba_20797"/>
    <property type="gene ID" value="Hba_20797"/>
</dbReference>
<reference evidence="5" key="1">
    <citation type="submission" date="2016-11" db="UniProtKB">
        <authorList>
            <consortium name="WormBaseParasite"/>
        </authorList>
    </citation>
    <scope>IDENTIFICATION</scope>
</reference>
<sequence>MLINVDVDVEELSHNVQNDIQEEDQTPTSSSTPLVEPMKAHDISGWEEVVDFYSANNTWTSKEKQGININTKLISFQVLVINQGRHRNKFTVDFKDHIEDVIRTENVPLRLILIVTHKFVFLNRLCALCDTNCAHELPSNFRNDISMRMFVLRHFCILHNDIKGMSEAVKSEWDILSKEIGYDLTSFGYPQKQLEQTNRHSEVGEFREVSEIAQEALPSASNFPFVTLRYSKVYQVYDIDDSNSLEFFKWRCVLPSCEVGHTDDVLEFPSATLLKMHALRHFEKYHAGLFTEKFFEFEWNLIRNDTKLELDIRSYCPLSQGTGRGPSLDITDPNDFVLPCQLQILPRSAQHLKVCGFCYWTGLPTQFLDHVPIHGYFDEGIPLVSNSNRAALSDWLYKKVSYHSFKLGSAPITILGNTGKQIARILRRKDDGFTLKDFVNGLSSTDNVDSCSTNSDISIADTSVQQDNERMSLETMNTPNNMENLQFKAMSASCSEGNFSVGKANLKDAAVSVYSHSTTTISNSQTESVNGSNVSLEDVETPTSNDSSKKDIIQLESIRIKSNEQKIHAKFSWTGPPPAPFTSVHISQLSAMSRNECPFCISNSGKRLRMAGLASSEMKEETMIAHLVIYHSEDNDAKLILAAKRYRISLDKMERPLKFLLQPASNGGLLCSSCEIASFPKISNLRLHWSRCVAVEGRIKCIRNGKPVLDFDRTPNSGCETKRQQNSSVACPLSRCVSAWKRSFIYPNGVGQVSHLISSHSTDKEAFETAVTIGMENNLADVFPFLDVVKSFANFIEDSHMLRLQCSKCHLAFGSPYELAQHAKRYHPTDEHYSGMPKCPFGCSFISRRKLAMAVSDSVLRLLHIIKIHLPDQEAVEWLLKRDFNSIMENEPYYKIDVQKSVEETLANVNRKPLIHCLSCGVVVDAHAFVEHRRRTCDSETNHVSHNATELIRNSNNKLVRLQQSEDVETPNTHKARKRTSEKCQYVPH</sequence>
<evidence type="ECO:0000259" key="3">
    <source>
        <dbReference type="PROSITE" id="PS50157"/>
    </source>
</evidence>